<name>A0A517Y8N4_9BACT</name>
<evidence type="ECO:0000313" key="1">
    <source>
        <dbReference type="EMBL" id="QDU26609.1"/>
    </source>
</evidence>
<dbReference type="InterPro" id="IPR011044">
    <property type="entry name" value="Quino_amine_DH_bsu"/>
</dbReference>
<protein>
    <submittedName>
        <fullName evidence="1">Uncharacterized protein</fullName>
    </submittedName>
</protein>
<keyword evidence="2" id="KW-1185">Reference proteome</keyword>
<sequence length="969" mass="106189">MEVIIGADDTIFRCGDELIVRLPQLGQWRYKYPKLNATLKLTGASGEKVLQVNLSDRLTPEAMVIDVVGFGACSAVSLEVKDATGKSVHAQQVSPVPTVTILNTLPLQNNTFAAIEPGSKLDPSATPRIALPDLTKLRMQDLTGATRTVTTDSITYPVITDADLPGIASNNGTILSRQSFAPDDPTKVSLYFSYRKAIYDTSTTKLKEWRKMLIEVPLDRAWLNKQGDETITLPLDGFAIHTTEERELANPRWNDPLGYNMLGGSSSGLYQGGQSVEVDDQGRIYISNVADGAGIVRFNPHTGKFEQPPVCFQAETRKFVPETPGIKRNWDLDDAKLVCTRGRLYIVFDRNYRVSTPNGEFETCSGVVSVPLENWHDAEVFRKDIRLHAACWPTAKVPLYNDELIVGSSRKAGAPVATKRGITFGTYRLDLDANGNTERLSVIKTIRDPSDAAGRSLPPTEFETIKGLQRQRYINIGAAGRQFVRLAYGECSISRAAIALSMPDAPADLIADSTGRHRTTFSGAPSGELTIRFDITAKIKRDPQRFATLAAAMIGISQGPNYAVIDAPGEADRVIGVCDYNYFYSKLDFSRRVAERKVYKSYLPLMSNGQVTGQPASVGLGPYNSTWVEHDNALWLYITGYTGISRIKYAEGGKTLAGFTAEHIHGRLLPQPIDVVTRDNVKDFLYVLPATDNRLINIGRGRVGRGGGARSAGLELFDPSTLGKSQSAVEMNRCYGLFTPLSRLIYSPSGSPVRQEIYAASGNIRREYVEDITDPAQRPKNQDPKIFAYDCASGAGLRDLYGFSLPLNPNGDNSANLVFSPCHQFLVVMQGGGTLLTYSLAQRRFVDGLQLRNSAGEPIHLLDYSKPSAWIWTAPDGQIFFHAALDGDASKSVNFFNVQVTNAGQITVAPQLAVTWDKVGQVKDFNRIVRCFLPDLNKHDGSYDLVLGGDSDNGGQPTVRVIDDFVPAQ</sequence>
<dbReference type="SUPFAM" id="SSF50969">
    <property type="entry name" value="YVTN repeat-like/Quinoprotein amine dehydrogenase"/>
    <property type="match status" value="1"/>
</dbReference>
<evidence type="ECO:0000313" key="2">
    <source>
        <dbReference type="Proteomes" id="UP000315017"/>
    </source>
</evidence>
<proteinExistence type="predicted"/>
<dbReference type="EMBL" id="CP036274">
    <property type="protein sequence ID" value="QDU26609.1"/>
    <property type="molecule type" value="Genomic_DNA"/>
</dbReference>
<dbReference type="AlphaFoldDB" id="A0A517Y8N4"/>
<reference evidence="1 2" key="1">
    <citation type="submission" date="2019-02" db="EMBL/GenBank/DDBJ databases">
        <title>Deep-cultivation of Planctomycetes and their phenomic and genomic characterization uncovers novel biology.</title>
        <authorList>
            <person name="Wiegand S."/>
            <person name="Jogler M."/>
            <person name="Boedeker C."/>
            <person name="Pinto D."/>
            <person name="Vollmers J."/>
            <person name="Rivas-Marin E."/>
            <person name="Kohn T."/>
            <person name="Peeters S.H."/>
            <person name="Heuer A."/>
            <person name="Rast P."/>
            <person name="Oberbeckmann S."/>
            <person name="Bunk B."/>
            <person name="Jeske O."/>
            <person name="Meyerdierks A."/>
            <person name="Storesund J.E."/>
            <person name="Kallscheuer N."/>
            <person name="Luecker S."/>
            <person name="Lage O.M."/>
            <person name="Pohl T."/>
            <person name="Merkel B.J."/>
            <person name="Hornburger P."/>
            <person name="Mueller R.-W."/>
            <person name="Bruemmer F."/>
            <person name="Labrenz M."/>
            <person name="Spormann A.M."/>
            <person name="Op den Camp H."/>
            <person name="Overmann J."/>
            <person name="Amann R."/>
            <person name="Jetten M.S.M."/>
            <person name="Mascher T."/>
            <person name="Medema M.H."/>
            <person name="Devos D.P."/>
            <person name="Kaster A.-K."/>
            <person name="Ovreas L."/>
            <person name="Rohde M."/>
            <person name="Galperin M.Y."/>
            <person name="Jogler C."/>
        </authorList>
    </citation>
    <scope>NUCLEOTIDE SEQUENCE [LARGE SCALE GENOMIC DNA]</scope>
    <source>
        <strain evidence="1 2">ETA_A8</strain>
    </source>
</reference>
<accession>A0A517Y8N4</accession>
<dbReference type="KEGG" id="aagg:ETAA8_16890"/>
<organism evidence="1 2">
    <name type="scientific">Anatilimnocola aggregata</name>
    <dbReference type="NCBI Taxonomy" id="2528021"/>
    <lineage>
        <taxon>Bacteria</taxon>
        <taxon>Pseudomonadati</taxon>
        <taxon>Planctomycetota</taxon>
        <taxon>Planctomycetia</taxon>
        <taxon>Pirellulales</taxon>
        <taxon>Pirellulaceae</taxon>
        <taxon>Anatilimnocola</taxon>
    </lineage>
</organism>
<dbReference type="Proteomes" id="UP000315017">
    <property type="component" value="Chromosome"/>
</dbReference>
<gene>
    <name evidence="1" type="ORF">ETAA8_16890</name>
</gene>